<feature type="domain" description="Cathepsin propeptide inhibitor" evidence="9">
    <location>
        <begin position="75"/>
        <end position="131"/>
    </location>
</feature>
<keyword evidence="2 10" id="KW-0645">Protease</keyword>
<evidence type="ECO:0000259" key="7">
    <source>
        <dbReference type="SMART" id="SM00277"/>
    </source>
</evidence>
<dbReference type="AlphaFoldDB" id="A0A2P2KWU0"/>
<dbReference type="InterPro" id="IPR000668">
    <property type="entry name" value="Peptidase_C1A_C"/>
</dbReference>
<dbReference type="PROSITE" id="PS00139">
    <property type="entry name" value="THIOL_PROTEASE_CYS"/>
    <property type="match status" value="1"/>
</dbReference>
<dbReference type="InterPro" id="IPR025660">
    <property type="entry name" value="Pept_his_AS"/>
</dbReference>
<evidence type="ECO:0000313" key="10">
    <source>
        <dbReference type="EMBL" id="MBX10192.1"/>
    </source>
</evidence>
<sequence length="491" mass="54659">MVPRFSSSVHSLVLPVTKNTRQKMGLFRSSSIAMLMLLFLVFTLSSALDTSIISYDQNHGTMSSWRTDDEVMAIYEEWLVKHGKAYNGLGEKERRFRIFKDNLRFIDEHNSENRAYRVGLNRFADMTNEEYRSTYLGARVPDKKRLSRSTDRYAPRVGDSLPDSIDWRTKGAVSAVKDQGSCGSCWAFSAVAAVEGINAIVTGDMIMLSEQELVDCDTSYNEGCNGGLMDYAFEFIINNGGIDSEEDYPYLGRDGRCDPYRRNAKVVTIDDYDDVPVNNEQALKNAVAQQPVSVAIEAKGRAFQFYVSGIFTGKCGTQLDHGVTAVGYGTENGKDYWIVKNSWGSSWGEEGYIRMERNIASHTGKCGIAMEASYPIKKGLNPPNPGPSPPSPVAPPSVCDNFYSCPQGNTCCCVFEYANYCFEWGCCPLEGATCCEDHYSCCPRDYPICNVNEGTCMMVRATKLMHAKFVAILAIFRFTQGILGQLPKLQL</sequence>
<feature type="domain" description="Granulins" evidence="7">
    <location>
        <begin position="399"/>
        <end position="456"/>
    </location>
</feature>
<dbReference type="EMBL" id="GGEC01029708">
    <property type="protein sequence ID" value="MBX10192.1"/>
    <property type="molecule type" value="Transcribed_RNA"/>
</dbReference>
<protein>
    <submittedName>
        <fullName evidence="10">Cysteine protease CP1</fullName>
    </submittedName>
</protein>
<dbReference type="GO" id="GO:0008234">
    <property type="term" value="F:cysteine-type peptidase activity"/>
    <property type="evidence" value="ECO:0007669"/>
    <property type="project" value="UniProtKB-KW"/>
</dbReference>
<dbReference type="PANTHER" id="PTHR12411">
    <property type="entry name" value="CYSTEINE PROTEASE FAMILY C1-RELATED"/>
    <property type="match status" value="1"/>
</dbReference>
<evidence type="ECO:0000256" key="5">
    <source>
        <dbReference type="ARBA" id="ARBA00023157"/>
    </source>
</evidence>
<name>A0A2P2KWU0_RHIMU</name>
<dbReference type="InterPro" id="IPR038765">
    <property type="entry name" value="Papain-like_cys_pep_sf"/>
</dbReference>
<dbReference type="PROSITE" id="PS00640">
    <property type="entry name" value="THIOL_PROTEASE_ASN"/>
    <property type="match status" value="1"/>
</dbReference>
<dbReference type="CDD" id="cd02248">
    <property type="entry name" value="Peptidase_C1A"/>
    <property type="match status" value="1"/>
</dbReference>
<dbReference type="PROSITE" id="PS00639">
    <property type="entry name" value="THIOL_PROTEASE_HIS"/>
    <property type="match status" value="1"/>
</dbReference>
<dbReference type="GO" id="GO:0006508">
    <property type="term" value="P:proteolysis"/>
    <property type="evidence" value="ECO:0007669"/>
    <property type="project" value="UniProtKB-KW"/>
</dbReference>
<dbReference type="SMART" id="SM00848">
    <property type="entry name" value="Inhibitor_I29"/>
    <property type="match status" value="1"/>
</dbReference>
<dbReference type="PRINTS" id="PR00705">
    <property type="entry name" value="PAPAIN"/>
</dbReference>
<dbReference type="InterPro" id="IPR037277">
    <property type="entry name" value="Granulin_sf"/>
</dbReference>
<dbReference type="SMART" id="SM00277">
    <property type="entry name" value="GRAN"/>
    <property type="match status" value="1"/>
</dbReference>
<evidence type="ECO:0000256" key="3">
    <source>
        <dbReference type="ARBA" id="ARBA00022801"/>
    </source>
</evidence>
<evidence type="ECO:0000259" key="9">
    <source>
        <dbReference type="SMART" id="SM00848"/>
    </source>
</evidence>
<dbReference type="InterPro" id="IPR039417">
    <property type="entry name" value="Peptidase_C1A_papain-like"/>
</dbReference>
<proteinExistence type="inferred from homology"/>
<evidence type="ECO:0000256" key="1">
    <source>
        <dbReference type="ARBA" id="ARBA00008455"/>
    </source>
</evidence>
<comment type="similarity">
    <text evidence="1">Belongs to the peptidase C1 family.</text>
</comment>
<feature type="domain" description="Peptidase C1A papain C-terminal" evidence="8">
    <location>
        <begin position="161"/>
        <end position="376"/>
    </location>
</feature>
<evidence type="ECO:0000256" key="4">
    <source>
        <dbReference type="ARBA" id="ARBA00022807"/>
    </source>
</evidence>
<dbReference type="SMART" id="SM00645">
    <property type="entry name" value="Pept_C1"/>
    <property type="match status" value="1"/>
</dbReference>
<keyword evidence="5" id="KW-1015">Disulfide bond</keyword>
<keyword evidence="6" id="KW-0325">Glycoprotein</keyword>
<dbReference type="FunFam" id="3.90.70.10:FF:000068">
    <property type="entry name" value="Cysteine protease 1"/>
    <property type="match status" value="1"/>
</dbReference>
<dbReference type="Pfam" id="PF08246">
    <property type="entry name" value="Inhibitor_I29"/>
    <property type="match status" value="1"/>
</dbReference>
<accession>A0A2P2KWU0</accession>
<dbReference type="SUPFAM" id="SSF54001">
    <property type="entry name" value="Cysteine proteinases"/>
    <property type="match status" value="1"/>
</dbReference>
<dbReference type="Pfam" id="PF00396">
    <property type="entry name" value="Granulin"/>
    <property type="match status" value="1"/>
</dbReference>
<keyword evidence="4" id="KW-0788">Thiol protease</keyword>
<dbReference type="Pfam" id="PF00112">
    <property type="entry name" value="Peptidase_C1"/>
    <property type="match status" value="1"/>
</dbReference>
<evidence type="ECO:0000259" key="8">
    <source>
        <dbReference type="SMART" id="SM00645"/>
    </source>
</evidence>
<dbReference type="InterPro" id="IPR013201">
    <property type="entry name" value="Prot_inhib_I29"/>
</dbReference>
<dbReference type="InterPro" id="IPR013128">
    <property type="entry name" value="Peptidase_C1A"/>
</dbReference>
<dbReference type="Gene3D" id="2.10.25.160">
    <property type="entry name" value="Granulin"/>
    <property type="match status" value="1"/>
</dbReference>
<dbReference type="InterPro" id="IPR000169">
    <property type="entry name" value="Pept_cys_AS"/>
</dbReference>
<dbReference type="InterPro" id="IPR025661">
    <property type="entry name" value="Pept_asp_AS"/>
</dbReference>
<reference evidence="10" key="1">
    <citation type="submission" date="2018-02" db="EMBL/GenBank/DDBJ databases">
        <title>Rhizophora mucronata_Transcriptome.</title>
        <authorList>
            <person name="Meera S.P."/>
            <person name="Sreeshan A."/>
            <person name="Augustine A."/>
        </authorList>
    </citation>
    <scope>NUCLEOTIDE SEQUENCE</scope>
    <source>
        <tissue evidence="10">Leaf</tissue>
    </source>
</reference>
<evidence type="ECO:0000256" key="2">
    <source>
        <dbReference type="ARBA" id="ARBA00022670"/>
    </source>
</evidence>
<dbReference type="SUPFAM" id="SSF57277">
    <property type="entry name" value="Granulin repeat"/>
    <property type="match status" value="1"/>
</dbReference>
<dbReference type="InterPro" id="IPR000118">
    <property type="entry name" value="Granulin"/>
</dbReference>
<organism evidence="10">
    <name type="scientific">Rhizophora mucronata</name>
    <name type="common">Asiatic mangrove</name>
    <dbReference type="NCBI Taxonomy" id="61149"/>
    <lineage>
        <taxon>Eukaryota</taxon>
        <taxon>Viridiplantae</taxon>
        <taxon>Streptophyta</taxon>
        <taxon>Embryophyta</taxon>
        <taxon>Tracheophyta</taxon>
        <taxon>Spermatophyta</taxon>
        <taxon>Magnoliopsida</taxon>
        <taxon>eudicotyledons</taxon>
        <taxon>Gunneridae</taxon>
        <taxon>Pentapetalae</taxon>
        <taxon>rosids</taxon>
        <taxon>fabids</taxon>
        <taxon>Malpighiales</taxon>
        <taxon>Rhizophoraceae</taxon>
        <taxon>Rhizophora</taxon>
    </lineage>
</organism>
<evidence type="ECO:0000256" key="6">
    <source>
        <dbReference type="ARBA" id="ARBA00023180"/>
    </source>
</evidence>
<dbReference type="Gene3D" id="3.90.70.10">
    <property type="entry name" value="Cysteine proteinases"/>
    <property type="match status" value="1"/>
</dbReference>
<keyword evidence="3" id="KW-0378">Hydrolase</keyword>
<dbReference type="FunFam" id="2.10.25.160:FF:000002">
    <property type="entry name" value="Cysteine protease 1"/>
    <property type="match status" value="1"/>
</dbReference>